<dbReference type="EMBL" id="JAGSXJ010000036">
    <property type="protein sequence ID" value="KAH6666499.1"/>
    <property type="molecule type" value="Genomic_DNA"/>
</dbReference>
<accession>A0A9P8V2E6</accession>
<feature type="compositionally biased region" description="Polar residues" evidence="1">
    <location>
        <begin position="64"/>
        <end position="74"/>
    </location>
</feature>
<evidence type="ECO:0000256" key="1">
    <source>
        <dbReference type="SAM" id="MobiDB-lite"/>
    </source>
</evidence>
<sequence length="474" mass="51726">MRSGGAVSSTISSFPNHGHIYLGQLVLEESDADGDIDSPITKKHNGPLDAVRSKFSRNRLHASSARSSRTSVGTSDEELARRAELKRLMHRRIQEELEHEDAPSNERSASVVSAAKSITPVPPGSGPRDTLEFSMVDTSLPDDVRSDKNGNLKTSRSLIAVSEHSNKAALTKQLSQPSSLHEGRVLVPPAEYTEILAHMNISDPPATPLLQPTKKPSVPEDMSPSSLMLSPETSRCRETETPPNDSPRPKEHSPRLIRDCSSGFGNWLLVQGLCRSGGSSKKQLGPREAKSQVDVRAPAAKQEPCHVLNLDLPGVALFDEHGPPDQYPSAPTSRSGVLDRPHHTTIELPVSSIAVSESSSYHEREAELEAVEKRFADVVARRVPKEPKSSKFKEEFDLPVHPGIVTRSSMLLQKLHLPVPNFSRPRSRSSGQPPTLVYYHHGVAHAHGEPLGENELPIRKSVDTVHVSHTLSPA</sequence>
<proteinExistence type="predicted"/>
<feature type="region of interest" description="Disordered" evidence="1">
    <location>
        <begin position="95"/>
        <end position="130"/>
    </location>
</feature>
<protein>
    <submittedName>
        <fullName evidence="2">Uncharacterized protein</fullName>
    </submittedName>
</protein>
<organism evidence="2 3">
    <name type="scientific">Plectosphaerella plurivora</name>
    <dbReference type="NCBI Taxonomy" id="936078"/>
    <lineage>
        <taxon>Eukaryota</taxon>
        <taxon>Fungi</taxon>
        <taxon>Dikarya</taxon>
        <taxon>Ascomycota</taxon>
        <taxon>Pezizomycotina</taxon>
        <taxon>Sordariomycetes</taxon>
        <taxon>Hypocreomycetidae</taxon>
        <taxon>Glomerellales</taxon>
        <taxon>Plectosphaerellaceae</taxon>
        <taxon>Plectosphaerella</taxon>
    </lineage>
</organism>
<dbReference type="OrthoDB" id="3437384at2759"/>
<feature type="compositionally biased region" description="Basic and acidic residues" evidence="1">
    <location>
        <begin position="95"/>
        <end position="104"/>
    </location>
</feature>
<feature type="region of interest" description="Disordered" evidence="1">
    <location>
        <begin position="202"/>
        <end position="255"/>
    </location>
</feature>
<keyword evidence="3" id="KW-1185">Reference proteome</keyword>
<gene>
    <name evidence="2" type="ORF">F5X68DRAFT_236938</name>
</gene>
<name>A0A9P8V2E6_9PEZI</name>
<evidence type="ECO:0000313" key="3">
    <source>
        <dbReference type="Proteomes" id="UP000770015"/>
    </source>
</evidence>
<comment type="caution">
    <text evidence="2">The sequence shown here is derived from an EMBL/GenBank/DDBJ whole genome shotgun (WGS) entry which is preliminary data.</text>
</comment>
<feature type="region of interest" description="Disordered" evidence="1">
    <location>
        <begin position="32"/>
        <end position="78"/>
    </location>
</feature>
<reference evidence="2" key="1">
    <citation type="journal article" date="2021" name="Nat. Commun.">
        <title>Genetic determinants of endophytism in the Arabidopsis root mycobiome.</title>
        <authorList>
            <person name="Mesny F."/>
            <person name="Miyauchi S."/>
            <person name="Thiergart T."/>
            <person name="Pickel B."/>
            <person name="Atanasova L."/>
            <person name="Karlsson M."/>
            <person name="Huettel B."/>
            <person name="Barry K.W."/>
            <person name="Haridas S."/>
            <person name="Chen C."/>
            <person name="Bauer D."/>
            <person name="Andreopoulos W."/>
            <person name="Pangilinan J."/>
            <person name="LaButti K."/>
            <person name="Riley R."/>
            <person name="Lipzen A."/>
            <person name="Clum A."/>
            <person name="Drula E."/>
            <person name="Henrissat B."/>
            <person name="Kohler A."/>
            <person name="Grigoriev I.V."/>
            <person name="Martin F.M."/>
            <person name="Hacquard S."/>
        </authorList>
    </citation>
    <scope>NUCLEOTIDE SEQUENCE</scope>
    <source>
        <strain evidence="2">MPI-SDFR-AT-0117</strain>
    </source>
</reference>
<evidence type="ECO:0000313" key="2">
    <source>
        <dbReference type="EMBL" id="KAH6666499.1"/>
    </source>
</evidence>
<dbReference type="AlphaFoldDB" id="A0A9P8V2E6"/>
<dbReference type="Proteomes" id="UP000770015">
    <property type="component" value="Unassembled WGS sequence"/>
</dbReference>
<feature type="compositionally biased region" description="Polar residues" evidence="1">
    <location>
        <begin position="223"/>
        <end position="233"/>
    </location>
</feature>